<reference evidence="1 2" key="1">
    <citation type="submission" date="2018-08" db="EMBL/GenBank/DDBJ databases">
        <title>The metabolism and importance of syntrophic acetate oxidation coupled to methane or sulfide production in haloalkaline environments.</title>
        <authorList>
            <person name="Timmers P.H.A."/>
            <person name="Vavourakis C.D."/>
            <person name="Sorokin D.Y."/>
            <person name="Sinninghe Damste J.S."/>
            <person name="Muyzer G."/>
            <person name="Stams A.J.M."/>
            <person name="Plugge C.M."/>
        </authorList>
    </citation>
    <scope>NUCLEOTIDE SEQUENCE [LARGE SCALE GENOMIC DNA]</scope>
    <source>
        <strain evidence="1">MSAO_Arc3</strain>
    </source>
</reference>
<name>A0A3R7YIS4_9EURY</name>
<protein>
    <submittedName>
        <fullName evidence="1">Uncharacterized protein</fullName>
    </submittedName>
</protein>
<proteinExistence type="predicted"/>
<comment type="caution">
    <text evidence="1">The sequence shown here is derived from an EMBL/GenBank/DDBJ whole genome shotgun (WGS) entry which is preliminary data.</text>
</comment>
<dbReference type="Proteomes" id="UP000284763">
    <property type="component" value="Unassembled WGS sequence"/>
</dbReference>
<gene>
    <name evidence="1" type="ORF">D5R95_03945</name>
</gene>
<dbReference type="EMBL" id="QZAB01000260">
    <property type="protein sequence ID" value="RQD86407.1"/>
    <property type="molecule type" value="Genomic_DNA"/>
</dbReference>
<accession>A0A3R7YIS4</accession>
<sequence>MKNIDLFSDYTLLKKERKKGQLLYRWSRFELLNLENDLIKPSEHIFNKNICCSCKSTHAENGKKSSKGSCLVPCSNCTCGVRFIPPLK</sequence>
<organism evidence="1 2">
    <name type="scientific">Methanosalsum natronophilum</name>
    <dbReference type="NCBI Taxonomy" id="768733"/>
    <lineage>
        <taxon>Archaea</taxon>
        <taxon>Methanobacteriati</taxon>
        <taxon>Methanobacteriota</taxon>
        <taxon>Stenosarchaea group</taxon>
        <taxon>Methanomicrobia</taxon>
        <taxon>Methanosarcinales</taxon>
        <taxon>Methanosarcinaceae</taxon>
        <taxon>Methanosalsum</taxon>
    </lineage>
</organism>
<evidence type="ECO:0000313" key="2">
    <source>
        <dbReference type="Proteomes" id="UP000284763"/>
    </source>
</evidence>
<dbReference type="AlphaFoldDB" id="A0A3R7YIS4"/>
<evidence type="ECO:0000313" key="1">
    <source>
        <dbReference type="EMBL" id="RQD86407.1"/>
    </source>
</evidence>